<evidence type="ECO:0000313" key="9">
    <source>
        <dbReference type="Proteomes" id="UP001229421"/>
    </source>
</evidence>
<accession>A0AAD8LKV4</accession>
<gene>
    <name evidence="8" type="ORF">QVD17_07155</name>
</gene>
<dbReference type="InterPro" id="IPR050638">
    <property type="entry name" value="AA-Vitamin_Transporters"/>
</dbReference>
<evidence type="ECO:0000256" key="3">
    <source>
        <dbReference type="ARBA" id="ARBA00022692"/>
    </source>
</evidence>
<evidence type="ECO:0000256" key="5">
    <source>
        <dbReference type="ARBA" id="ARBA00023136"/>
    </source>
</evidence>
<feature type="transmembrane region" description="Helical" evidence="6">
    <location>
        <begin position="262"/>
        <end position="281"/>
    </location>
</feature>
<dbReference type="InterPro" id="IPR000620">
    <property type="entry name" value="EamA_dom"/>
</dbReference>
<comment type="similarity">
    <text evidence="2">Belongs to the drug/metabolite transporter (DMT) superfamily. Plant drug/metabolite exporter (P-DME) (TC 2.A.7.4) family.</text>
</comment>
<evidence type="ECO:0000256" key="2">
    <source>
        <dbReference type="ARBA" id="ARBA00007635"/>
    </source>
</evidence>
<comment type="caution">
    <text evidence="8">The sequence shown here is derived from an EMBL/GenBank/DDBJ whole genome shotgun (WGS) entry which is preliminary data.</text>
</comment>
<reference evidence="8" key="1">
    <citation type="journal article" date="2023" name="bioRxiv">
        <title>Improved chromosome-level genome assembly for marigold (Tagetes erecta).</title>
        <authorList>
            <person name="Jiang F."/>
            <person name="Yuan L."/>
            <person name="Wang S."/>
            <person name="Wang H."/>
            <person name="Xu D."/>
            <person name="Wang A."/>
            <person name="Fan W."/>
        </authorList>
    </citation>
    <scope>NUCLEOTIDE SEQUENCE</scope>
    <source>
        <strain evidence="8">WSJ</strain>
        <tissue evidence="8">Leaf</tissue>
    </source>
</reference>
<evidence type="ECO:0000256" key="4">
    <source>
        <dbReference type="ARBA" id="ARBA00022989"/>
    </source>
</evidence>
<dbReference type="Proteomes" id="UP001229421">
    <property type="component" value="Unassembled WGS sequence"/>
</dbReference>
<dbReference type="InterPro" id="IPR037185">
    <property type="entry name" value="EmrE-like"/>
</dbReference>
<evidence type="ECO:0000313" key="8">
    <source>
        <dbReference type="EMBL" id="KAK1441308.1"/>
    </source>
</evidence>
<dbReference type="EMBL" id="JAUHHV010000001">
    <property type="protein sequence ID" value="KAK1441308.1"/>
    <property type="molecule type" value="Genomic_DNA"/>
</dbReference>
<dbReference type="GO" id="GO:0009507">
    <property type="term" value="C:chloroplast"/>
    <property type="evidence" value="ECO:0007669"/>
    <property type="project" value="TreeGrafter"/>
</dbReference>
<feature type="transmembrane region" description="Helical" evidence="6">
    <location>
        <begin position="382"/>
        <end position="399"/>
    </location>
</feature>
<organism evidence="8 9">
    <name type="scientific">Tagetes erecta</name>
    <name type="common">African marigold</name>
    <dbReference type="NCBI Taxonomy" id="13708"/>
    <lineage>
        <taxon>Eukaryota</taxon>
        <taxon>Viridiplantae</taxon>
        <taxon>Streptophyta</taxon>
        <taxon>Embryophyta</taxon>
        <taxon>Tracheophyta</taxon>
        <taxon>Spermatophyta</taxon>
        <taxon>Magnoliopsida</taxon>
        <taxon>eudicotyledons</taxon>
        <taxon>Gunneridae</taxon>
        <taxon>Pentapetalae</taxon>
        <taxon>asterids</taxon>
        <taxon>campanulids</taxon>
        <taxon>Asterales</taxon>
        <taxon>Asteraceae</taxon>
        <taxon>Asteroideae</taxon>
        <taxon>Heliantheae alliance</taxon>
        <taxon>Tageteae</taxon>
        <taxon>Tagetes</taxon>
    </lineage>
</organism>
<feature type="domain" description="EamA" evidence="7">
    <location>
        <begin position="114"/>
        <end position="242"/>
    </location>
</feature>
<feature type="transmembrane region" description="Helical" evidence="6">
    <location>
        <begin position="170"/>
        <end position="189"/>
    </location>
</feature>
<feature type="transmembrane region" description="Helical" evidence="6">
    <location>
        <begin position="359"/>
        <end position="376"/>
    </location>
</feature>
<keyword evidence="5 6" id="KW-0472">Membrane</keyword>
<evidence type="ECO:0000256" key="1">
    <source>
        <dbReference type="ARBA" id="ARBA00004141"/>
    </source>
</evidence>
<feature type="transmembrane region" description="Helical" evidence="6">
    <location>
        <begin position="210"/>
        <end position="242"/>
    </location>
</feature>
<dbReference type="PANTHER" id="PTHR32322:SF2">
    <property type="entry name" value="EAMA DOMAIN-CONTAINING PROTEIN"/>
    <property type="match status" value="1"/>
</dbReference>
<dbReference type="SUPFAM" id="SSF103481">
    <property type="entry name" value="Multidrug resistance efflux transporter EmrE"/>
    <property type="match status" value="2"/>
</dbReference>
<name>A0AAD8LKV4_TARER</name>
<sequence length="404" mass="43465">MAVPSPCCCRIATSSHFPSLPSNAFHRHHNLTKQHTPLQFTSSTHTYITLKPRVSDSERQFDTISPPSSSEIDCVGTGTDVECVYPSNGEGDYEINVQETKTLCLNEFIWEWTLLVSPFFFWGTAMVAMKEVLPKTGPLFVSSFRLVPSGLLLVAFAASRGRKVPSGVNAWLSIALFALVDATCFQGFLAKGLEKTSAGLGSVIIDSQPLTVAVLASLLFGESISLVGIAGLVLGVVGLALLELPVISFDENNFSLWGSGEWWMLLAAQSMAVGTVMVRWVSKYSDPVMATGWHMVLGGIPLAAASILAHDPALNGGLSELTTNDVFSLLYTSIFGSAISYGVYFYNATRGSLTKLSSLTFLTPMFASVFGFLYLGETFSPVQVIGAVVTVAAIYMVNYKDAVE</sequence>
<feature type="transmembrane region" description="Helical" evidence="6">
    <location>
        <begin position="139"/>
        <end position="158"/>
    </location>
</feature>
<feature type="transmembrane region" description="Helical" evidence="6">
    <location>
        <begin position="329"/>
        <end position="347"/>
    </location>
</feature>
<evidence type="ECO:0000259" key="7">
    <source>
        <dbReference type="Pfam" id="PF00892"/>
    </source>
</evidence>
<keyword evidence="9" id="KW-1185">Reference proteome</keyword>
<feature type="domain" description="EamA" evidence="7">
    <location>
        <begin position="259"/>
        <end position="398"/>
    </location>
</feature>
<dbReference type="Pfam" id="PF00892">
    <property type="entry name" value="EamA"/>
    <property type="match status" value="2"/>
</dbReference>
<comment type="subcellular location">
    <subcellularLocation>
        <location evidence="1">Membrane</location>
        <topology evidence="1">Multi-pass membrane protein</topology>
    </subcellularLocation>
</comment>
<dbReference type="PANTHER" id="PTHR32322">
    <property type="entry name" value="INNER MEMBRANE TRANSPORTER"/>
    <property type="match status" value="1"/>
</dbReference>
<evidence type="ECO:0000256" key="6">
    <source>
        <dbReference type="SAM" id="Phobius"/>
    </source>
</evidence>
<feature type="transmembrane region" description="Helical" evidence="6">
    <location>
        <begin position="288"/>
        <end position="309"/>
    </location>
</feature>
<dbReference type="AlphaFoldDB" id="A0AAD8LKV4"/>
<dbReference type="GO" id="GO:0016020">
    <property type="term" value="C:membrane"/>
    <property type="evidence" value="ECO:0007669"/>
    <property type="project" value="UniProtKB-SubCell"/>
</dbReference>
<proteinExistence type="inferred from homology"/>
<keyword evidence="3 6" id="KW-0812">Transmembrane</keyword>
<feature type="transmembrane region" description="Helical" evidence="6">
    <location>
        <begin position="108"/>
        <end position="127"/>
    </location>
</feature>
<protein>
    <recommendedName>
        <fullName evidence="7">EamA domain-containing protein</fullName>
    </recommendedName>
</protein>
<keyword evidence="4 6" id="KW-1133">Transmembrane helix</keyword>